<organism evidence="1">
    <name type="scientific">Spodoptera frugiperda</name>
    <name type="common">Fall armyworm</name>
    <dbReference type="NCBI Taxonomy" id="7108"/>
    <lineage>
        <taxon>Eukaryota</taxon>
        <taxon>Metazoa</taxon>
        <taxon>Ecdysozoa</taxon>
        <taxon>Arthropoda</taxon>
        <taxon>Hexapoda</taxon>
        <taxon>Insecta</taxon>
        <taxon>Pterygota</taxon>
        <taxon>Neoptera</taxon>
        <taxon>Endopterygota</taxon>
        <taxon>Lepidoptera</taxon>
        <taxon>Glossata</taxon>
        <taxon>Ditrysia</taxon>
        <taxon>Noctuoidea</taxon>
        <taxon>Noctuidae</taxon>
        <taxon>Amphipyrinae</taxon>
        <taxon>Spodoptera</taxon>
    </lineage>
</organism>
<accession>A0A2H1VGV1</accession>
<gene>
    <name evidence="1" type="ORF">SFRICE_015354</name>
</gene>
<sequence length="98" mass="11636">MDKKSLGRKPARHNHLAWSEDPPFLRKLYSLKTRQPHFATNDFPCFPAFLLEFFPIFLCYMKTLRSPRAFQLMQNRGNRFVRSGFIASGRKTRLIFIL</sequence>
<dbReference type="EMBL" id="ODYU01002501">
    <property type="protein sequence ID" value="SOQ40075.1"/>
    <property type="molecule type" value="Genomic_DNA"/>
</dbReference>
<proteinExistence type="predicted"/>
<protein>
    <submittedName>
        <fullName evidence="1">SFRICE_015354</fullName>
    </submittedName>
</protein>
<name>A0A2H1VGV1_SPOFR</name>
<evidence type="ECO:0000313" key="1">
    <source>
        <dbReference type="EMBL" id="SOQ40075.1"/>
    </source>
</evidence>
<reference evidence="1" key="1">
    <citation type="submission" date="2016-07" db="EMBL/GenBank/DDBJ databases">
        <authorList>
            <person name="Bretaudeau A."/>
        </authorList>
    </citation>
    <scope>NUCLEOTIDE SEQUENCE</scope>
    <source>
        <strain evidence="1">Rice</strain>
        <tissue evidence="1">Whole body</tissue>
    </source>
</reference>
<dbReference type="AlphaFoldDB" id="A0A2H1VGV1"/>